<feature type="domain" description="PID" evidence="4">
    <location>
        <begin position="47"/>
        <end position="207"/>
    </location>
</feature>
<gene>
    <name evidence="6" type="ORF">MAR_000773</name>
</gene>
<sequence>MASIADKFKKRNAKGNMSVEWSRTGTFLHKPERGWIHPDEQLASDAGICYGVRYIGCLEVKESMRSLDFDTRTALAREAINRVSEAAGLKSASKRKKVEKRISRMLGDMPCMQYAGSNVNLTITIESINLMVMESGEVIADHLMPGISFASGGDAETLDFVAYVAKDEVMGRACHVLECGGGLSEDVITTIGQAFELRFKEYLKKQPKPVHRIEHTIREDDAWGNDNDSEYYNDNPGARPPSPKLRVPSEYSSPPSNLPVSDGVYSSVREPPEPLKGAALYETAKETPLIDFGDGKNVYDNKSQNNPGEDGREESNPANRGLYDNHKLHGQQEAASNDPFDMEPFSSSISNGHIESKPPGTTAASKNISPIFEEWFHGNLSRKEAEKMLLNDGDFLVRQSSADTTQYVLSGRQNGAIKHLLLVDPEGVVRTKDHSFDSVPHLINFHRTKDIPIVSQESELHLKNPISNKLTMC</sequence>
<feature type="domain" description="SH2" evidence="5">
    <location>
        <begin position="375"/>
        <end position="466"/>
    </location>
</feature>
<dbReference type="SMART" id="SM00462">
    <property type="entry name" value="PTB"/>
    <property type="match status" value="1"/>
</dbReference>
<evidence type="ECO:0000259" key="5">
    <source>
        <dbReference type="PROSITE" id="PS50001"/>
    </source>
</evidence>
<dbReference type="CDD" id="cd01209">
    <property type="entry name" value="PTB_Shc"/>
    <property type="match status" value="1"/>
</dbReference>
<proteinExistence type="predicted"/>
<evidence type="ECO:0000259" key="4">
    <source>
        <dbReference type="PROSITE" id="PS01179"/>
    </source>
</evidence>
<accession>A0ABY7F9T8</accession>
<dbReference type="SUPFAM" id="SSF50729">
    <property type="entry name" value="PH domain-like"/>
    <property type="match status" value="1"/>
</dbReference>
<protein>
    <submittedName>
        <fullName evidence="6">SHC1-like protein</fullName>
    </submittedName>
</protein>
<dbReference type="SMART" id="SM00252">
    <property type="entry name" value="SH2"/>
    <property type="match status" value="1"/>
</dbReference>
<dbReference type="Pfam" id="PF00017">
    <property type="entry name" value="SH2"/>
    <property type="match status" value="1"/>
</dbReference>
<evidence type="ECO:0000256" key="1">
    <source>
        <dbReference type="ARBA" id="ARBA00022999"/>
    </source>
</evidence>
<dbReference type="PANTHER" id="PTHR10337">
    <property type="entry name" value="SHC TRANSFORMING PROTEIN"/>
    <property type="match status" value="1"/>
</dbReference>
<dbReference type="Gene3D" id="3.30.505.10">
    <property type="entry name" value="SH2 domain"/>
    <property type="match status" value="1"/>
</dbReference>
<dbReference type="PANTHER" id="PTHR10337:SF11">
    <property type="entry name" value="DSHC PROTEIN"/>
    <property type="match status" value="1"/>
</dbReference>
<dbReference type="InterPro" id="IPR011993">
    <property type="entry name" value="PH-like_dom_sf"/>
</dbReference>
<keyword evidence="1 2" id="KW-0727">SH2 domain</keyword>
<feature type="region of interest" description="Disordered" evidence="3">
    <location>
        <begin position="216"/>
        <end position="271"/>
    </location>
</feature>
<dbReference type="InterPro" id="IPR006019">
    <property type="entry name" value="PID_Shc-like"/>
</dbReference>
<dbReference type="InterPro" id="IPR036860">
    <property type="entry name" value="SH2_dom_sf"/>
</dbReference>
<evidence type="ECO:0000313" key="7">
    <source>
        <dbReference type="Proteomes" id="UP001164746"/>
    </source>
</evidence>
<feature type="region of interest" description="Disordered" evidence="3">
    <location>
        <begin position="290"/>
        <end position="324"/>
    </location>
</feature>
<reference evidence="6" key="1">
    <citation type="submission" date="2022-11" db="EMBL/GenBank/DDBJ databases">
        <title>Centuries of genome instability and evolution in soft-shell clam transmissible cancer (bioRxiv).</title>
        <authorList>
            <person name="Hart S.F.M."/>
            <person name="Yonemitsu M.A."/>
            <person name="Giersch R.M."/>
            <person name="Beal B.F."/>
            <person name="Arriagada G."/>
            <person name="Davis B.W."/>
            <person name="Ostrander E.A."/>
            <person name="Goff S.P."/>
            <person name="Metzger M.J."/>
        </authorList>
    </citation>
    <scope>NUCLEOTIDE SEQUENCE</scope>
    <source>
        <strain evidence="6">MELC-2E11</strain>
        <tissue evidence="6">Siphon/mantle</tissue>
    </source>
</reference>
<dbReference type="Proteomes" id="UP001164746">
    <property type="component" value="Chromosome 11"/>
</dbReference>
<organism evidence="6 7">
    <name type="scientific">Mya arenaria</name>
    <name type="common">Soft-shell clam</name>
    <dbReference type="NCBI Taxonomy" id="6604"/>
    <lineage>
        <taxon>Eukaryota</taxon>
        <taxon>Metazoa</taxon>
        <taxon>Spiralia</taxon>
        <taxon>Lophotrochozoa</taxon>
        <taxon>Mollusca</taxon>
        <taxon>Bivalvia</taxon>
        <taxon>Autobranchia</taxon>
        <taxon>Heteroconchia</taxon>
        <taxon>Euheterodonta</taxon>
        <taxon>Imparidentia</taxon>
        <taxon>Neoheterodontei</taxon>
        <taxon>Myida</taxon>
        <taxon>Myoidea</taxon>
        <taxon>Myidae</taxon>
        <taxon>Mya</taxon>
    </lineage>
</organism>
<dbReference type="PRINTS" id="PR00401">
    <property type="entry name" value="SH2DOMAIN"/>
</dbReference>
<dbReference type="InterPro" id="IPR000980">
    <property type="entry name" value="SH2"/>
</dbReference>
<keyword evidence="7" id="KW-1185">Reference proteome</keyword>
<evidence type="ECO:0000256" key="3">
    <source>
        <dbReference type="SAM" id="MobiDB-lite"/>
    </source>
</evidence>
<dbReference type="PROSITE" id="PS50001">
    <property type="entry name" value="SH2"/>
    <property type="match status" value="1"/>
</dbReference>
<dbReference type="InterPro" id="IPR006020">
    <property type="entry name" value="PTB/PI_dom"/>
</dbReference>
<dbReference type="InterPro" id="IPR051235">
    <property type="entry name" value="CEP152/SHC-Transforming"/>
</dbReference>
<name>A0ABY7F9T8_MYAAR</name>
<dbReference type="EMBL" id="CP111022">
    <property type="protein sequence ID" value="WAR18935.1"/>
    <property type="molecule type" value="Genomic_DNA"/>
</dbReference>
<dbReference type="Gene3D" id="2.30.29.30">
    <property type="entry name" value="Pleckstrin-homology domain (PH domain)/Phosphotyrosine-binding domain (PTB)"/>
    <property type="match status" value="1"/>
</dbReference>
<feature type="compositionally biased region" description="Polar residues" evidence="3">
    <location>
        <begin position="250"/>
        <end position="259"/>
    </location>
</feature>
<evidence type="ECO:0000256" key="2">
    <source>
        <dbReference type="PROSITE-ProRule" id="PRU00191"/>
    </source>
</evidence>
<dbReference type="PROSITE" id="PS01179">
    <property type="entry name" value="PID"/>
    <property type="match status" value="1"/>
</dbReference>
<evidence type="ECO:0000313" key="6">
    <source>
        <dbReference type="EMBL" id="WAR18935.1"/>
    </source>
</evidence>
<dbReference type="PRINTS" id="PR00629">
    <property type="entry name" value="SHCPIDOMAIN"/>
</dbReference>
<dbReference type="Pfam" id="PF00640">
    <property type="entry name" value="PID"/>
    <property type="match status" value="1"/>
</dbReference>
<dbReference type="SUPFAM" id="SSF55550">
    <property type="entry name" value="SH2 domain"/>
    <property type="match status" value="1"/>
</dbReference>